<dbReference type="EMBL" id="JAAHFQ010000877">
    <property type="protein sequence ID" value="NER31620.1"/>
    <property type="molecule type" value="Genomic_DNA"/>
</dbReference>
<accession>A0A6B3NIQ7</accession>
<name>A0A6B3NIQ7_9CYAN</name>
<sequence length="89" mass="8984">MLSIWAMAFVPHGELTSIKSPALKIMPSALVKVSCCFNFNGCELGLGGVLLGKSVGSSAAAKWFGVVVEAITLEAGVDGGVALCKAGLS</sequence>
<protein>
    <submittedName>
        <fullName evidence="1">Uncharacterized protein</fullName>
    </submittedName>
</protein>
<reference evidence="1" key="1">
    <citation type="submission" date="2019-11" db="EMBL/GenBank/DDBJ databases">
        <title>Genomic insights into an expanded diversity of filamentous marine cyanobacteria reveals the extraordinary biosynthetic potential of Moorea and Okeania.</title>
        <authorList>
            <person name="Ferreira Leao T."/>
            <person name="Wang M."/>
            <person name="Moss N."/>
            <person name="Da Silva R."/>
            <person name="Sanders J."/>
            <person name="Nurk S."/>
            <person name="Gurevich A."/>
            <person name="Humphrey G."/>
            <person name="Reher R."/>
            <person name="Zhu Q."/>
            <person name="Belda-Ferre P."/>
            <person name="Glukhov E."/>
            <person name="Rex R."/>
            <person name="Dorrestein P.C."/>
            <person name="Knight R."/>
            <person name="Pevzner P."/>
            <person name="Gerwick W.H."/>
            <person name="Gerwick L."/>
        </authorList>
    </citation>
    <scope>NUCLEOTIDE SEQUENCE</scope>
    <source>
        <strain evidence="1">SIO1C4</strain>
    </source>
</reference>
<proteinExistence type="predicted"/>
<evidence type="ECO:0000313" key="1">
    <source>
        <dbReference type="EMBL" id="NER31620.1"/>
    </source>
</evidence>
<comment type="caution">
    <text evidence="1">The sequence shown here is derived from an EMBL/GenBank/DDBJ whole genome shotgun (WGS) entry which is preliminary data.</text>
</comment>
<dbReference type="AlphaFoldDB" id="A0A6B3NIQ7"/>
<organism evidence="1">
    <name type="scientific">Symploca sp. SIO1C4</name>
    <dbReference type="NCBI Taxonomy" id="2607765"/>
    <lineage>
        <taxon>Bacteria</taxon>
        <taxon>Bacillati</taxon>
        <taxon>Cyanobacteriota</taxon>
        <taxon>Cyanophyceae</taxon>
        <taxon>Coleofasciculales</taxon>
        <taxon>Coleofasciculaceae</taxon>
        <taxon>Symploca</taxon>
    </lineage>
</organism>
<gene>
    <name evidence="1" type="ORF">F6J89_29395</name>
</gene>